<dbReference type="AlphaFoldDB" id="M1BLY3"/>
<evidence type="ECO:0000256" key="1">
    <source>
        <dbReference type="SAM" id="MobiDB-lite"/>
    </source>
</evidence>
<evidence type="ECO:0000259" key="3">
    <source>
        <dbReference type="Pfam" id="PF14383"/>
    </source>
</evidence>
<evidence type="ECO:0000259" key="2">
    <source>
        <dbReference type="Pfam" id="PF14309"/>
    </source>
</evidence>
<organism evidence="4 5">
    <name type="scientific">Solanum tuberosum</name>
    <name type="common">Potato</name>
    <dbReference type="NCBI Taxonomy" id="4113"/>
    <lineage>
        <taxon>Eukaryota</taxon>
        <taxon>Viridiplantae</taxon>
        <taxon>Streptophyta</taxon>
        <taxon>Embryophyta</taxon>
        <taxon>Tracheophyta</taxon>
        <taxon>Spermatophyta</taxon>
        <taxon>Magnoliopsida</taxon>
        <taxon>eudicotyledons</taxon>
        <taxon>Gunneridae</taxon>
        <taxon>Pentapetalae</taxon>
        <taxon>asterids</taxon>
        <taxon>lamiids</taxon>
        <taxon>Solanales</taxon>
        <taxon>Solanaceae</taxon>
        <taxon>Solanoideae</taxon>
        <taxon>Solaneae</taxon>
        <taxon>Solanum</taxon>
    </lineage>
</organism>
<keyword evidence="5" id="KW-1185">Reference proteome</keyword>
<dbReference type="Gramene" id="PGSC0003DMT400048084">
    <property type="protein sequence ID" value="PGSC0003DMT400048084"/>
    <property type="gene ID" value="PGSC0003DMG400018683"/>
</dbReference>
<dbReference type="InParanoid" id="M1BLY3"/>
<feature type="region of interest" description="Disordered" evidence="1">
    <location>
        <begin position="18"/>
        <end position="41"/>
    </location>
</feature>
<feature type="region of interest" description="Disordered" evidence="1">
    <location>
        <begin position="317"/>
        <end position="391"/>
    </location>
</feature>
<dbReference type="Pfam" id="PF14309">
    <property type="entry name" value="DUF4378"/>
    <property type="match status" value="1"/>
</dbReference>
<evidence type="ECO:0000313" key="4">
    <source>
        <dbReference type="EnsemblPlants" id="PGSC0003DMT400048084"/>
    </source>
</evidence>
<evidence type="ECO:0008006" key="6">
    <source>
        <dbReference type="Google" id="ProtNLM"/>
    </source>
</evidence>
<dbReference type="Pfam" id="PF14383">
    <property type="entry name" value="VARLMGL"/>
    <property type="match status" value="1"/>
</dbReference>
<protein>
    <recommendedName>
        <fullName evidence="6">DUF4378 domain-containing protein</fullName>
    </recommendedName>
</protein>
<feature type="domain" description="DUF4378" evidence="2">
    <location>
        <begin position="640"/>
        <end position="799"/>
    </location>
</feature>
<proteinExistence type="predicted"/>
<dbReference type="Proteomes" id="UP000011115">
    <property type="component" value="Unassembled WGS sequence"/>
</dbReference>
<reference evidence="5" key="1">
    <citation type="journal article" date="2011" name="Nature">
        <title>Genome sequence and analysis of the tuber crop potato.</title>
        <authorList>
            <consortium name="The Potato Genome Sequencing Consortium"/>
        </authorList>
    </citation>
    <scope>NUCLEOTIDE SEQUENCE [LARGE SCALE GENOMIC DNA]</scope>
    <source>
        <strain evidence="5">cv. DM1-3 516 R44</strain>
    </source>
</reference>
<reference evidence="4" key="2">
    <citation type="submission" date="2015-06" db="UniProtKB">
        <authorList>
            <consortium name="EnsemblPlants"/>
        </authorList>
    </citation>
    <scope>IDENTIFICATION</scope>
    <source>
        <strain evidence="4">DM1-3 516 R44</strain>
    </source>
</reference>
<feature type="compositionally biased region" description="Basic and acidic residues" evidence="1">
    <location>
        <begin position="22"/>
        <end position="39"/>
    </location>
</feature>
<name>M1BLY3_SOLTU</name>
<feature type="domain" description="DUF3741" evidence="3">
    <location>
        <begin position="91"/>
        <end position="103"/>
    </location>
</feature>
<dbReference type="InterPro" id="IPR025486">
    <property type="entry name" value="DUF4378"/>
</dbReference>
<dbReference type="EnsemblPlants" id="PGSC0003DMT400048084">
    <property type="protein sequence ID" value="PGSC0003DMT400048084"/>
    <property type="gene ID" value="PGSC0003DMG400018683"/>
</dbReference>
<evidence type="ECO:0000313" key="5">
    <source>
        <dbReference type="Proteomes" id="UP000011115"/>
    </source>
</evidence>
<dbReference type="InterPro" id="IPR032795">
    <property type="entry name" value="DUF3741-assoc"/>
</dbReference>
<dbReference type="HOGENOM" id="CLU_007719_0_0_1"/>
<feature type="compositionally biased region" description="Basic and acidic residues" evidence="1">
    <location>
        <begin position="362"/>
        <end position="375"/>
    </location>
</feature>
<sequence length="806" mass="92114">MVRLSDLIDVDAGGTMRMSLSNKRDGGLEAPRNRSEKPAESFCDGGDDILCTYHMTNDWPEKKNCYVKEVPMKKLISEELAKRPNTGQNVPSVVARLMGLDTLSVDEERLREVSSRQTVFDSFDRWSSNSLKFNELKPREHPQEEELQKFKKEFEAYQAARSKECSKFVELSTNTVLYANSTRKMVTERSIDLKGLGATENIHERGISKVQKDKNDFLAAARNKTIRALNVKSGSAPAKIVILRPVSDRTGKNEESWANSPRISEDGSSMEEFLQEVKERLKYELQEKSYRKIIEKPSDAKIIAQCIAKQARESVTRGVGTTHHRSESMQSYRSEIQCDEASSPEFTNRDTRRSLTEGLRNVLRDESSHDMDKHGRVSSRSVTQNREKSKAEEIRYASNYEACRGDDMKDESGMQCRYSRQELGNDVMLDQKLFHRNLVRSLSAPVSRSSFGKLLLEDQDMLTGAHIRRKHEAIEEVTVNVKKWRKEKFNLKEKVSSFKYSFVLKGKLFGRKIQSLEESHGNKQMHMKDLQSTQTVASKSYVRQENSTEVPPSPASVCSTSNEEFWRQTGYFSPSSSSISDVNPLDDSEIPHVFKEISSNLNELRRQLNQLETYDSEETMIDEQPIEEEIVMEIDDPAEAFVRDLLVASGLYDGSCDKYLSKWDPLGKSISNQVFEEVEESYNRQKINDYNEGSSTDHQFKKLNHKLLCDFLNEVLPSVLGSTSMRRTISPTPRAPRGNKLLECVWEIARISSDMSSQSLETILTRDLQCTRWDGLVDEDVNALGKDVEYQIVCDLIHEMINDMQP</sequence>
<dbReference type="FunCoup" id="M1BLY3">
    <property type="interactions" value="963"/>
</dbReference>
<dbReference type="eggNOG" id="ENOG502QQ1V">
    <property type="taxonomic scope" value="Eukaryota"/>
</dbReference>
<dbReference type="PaxDb" id="4113-PGSC0003DMT400048084"/>
<gene>
    <name evidence="4" type="primary">LOC102579600</name>
</gene>
<dbReference type="OMA" id="HWRRSKE"/>
<dbReference type="PANTHER" id="PTHR40836:SF4">
    <property type="entry name" value="RB1-INDUCIBLE COILED-COIL PROTEIN"/>
    <property type="match status" value="1"/>
</dbReference>
<accession>M1BLY3</accession>
<dbReference type="PANTHER" id="PTHR40836">
    <property type="entry name" value="RB1-INDUCIBLE COILED-COIL PROTEIN"/>
    <property type="match status" value="1"/>
</dbReference>